<dbReference type="RefSeq" id="WP_020072325.1">
    <property type="nucleotide sequence ID" value="NZ_JBKWRC010000002.1"/>
</dbReference>
<accession>A0A928KSB2</accession>
<feature type="active site" description="Nucleophile" evidence="6">
    <location>
        <position position="163"/>
    </location>
</feature>
<protein>
    <recommendedName>
        <fullName evidence="6">Pseudouridine-5'-phosphate glycosidase</fullName>
        <shortName evidence="6">PsiMP glycosidase</shortName>
        <ecNumber evidence="6">4.2.1.70</ecNumber>
    </recommendedName>
</protein>
<dbReference type="SUPFAM" id="SSF110581">
    <property type="entry name" value="Indigoidine synthase A-like"/>
    <property type="match status" value="1"/>
</dbReference>
<evidence type="ECO:0000256" key="5">
    <source>
        <dbReference type="ARBA" id="ARBA00023295"/>
    </source>
</evidence>
<keyword evidence="2 6" id="KW-0378">Hydrolase</keyword>
<dbReference type="InterPro" id="IPR007342">
    <property type="entry name" value="PsuG"/>
</dbReference>
<dbReference type="EMBL" id="SVNY01000004">
    <property type="protein sequence ID" value="MBE6833645.1"/>
    <property type="molecule type" value="Genomic_DNA"/>
</dbReference>
<dbReference type="AlphaFoldDB" id="A0A928KSB2"/>
<sequence>MNQLKRYLEISPEVKEALAANKPVVALESTIISHGMPYPQNVETALKVEQIIRENGAVPATIAIIGGKLRAGLSKEEIDYLGKKGLNVTKASRRDLPVLAARGEDGATTVAATMIIAALAGISVFATGGIGGVHRGAETTMDISADLEELAVTPVMVVCAGAKSILDLGLTLEYLETKGVSVLGYQTEELPAFYTRKSGFKVDYRVDTPAELAGIFQAKEDLNLKGGLLVTNPIPEEFAMEHDSIAKSIDEACEEAHKLGIKGKDTTPYLLDKIQKITGGKSLEANIHLVYNNAALGAKVACELCKLK</sequence>
<evidence type="ECO:0000256" key="6">
    <source>
        <dbReference type="HAMAP-Rule" id="MF_01876"/>
    </source>
</evidence>
<dbReference type="GO" id="GO:0005737">
    <property type="term" value="C:cytoplasm"/>
    <property type="evidence" value="ECO:0007669"/>
    <property type="project" value="TreeGrafter"/>
</dbReference>
<dbReference type="Gene3D" id="3.40.1790.10">
    <property type="entry name" value="Indigoidine synthase domain"/>
    <property type="match status" value="1"/>
</dbReference>
<dbReference type="GO" id="GO:0016798">
    <property type="term" value="F:hydrolase activity, acting on glycosyl bonds"/>
    <property type="evidence" value="ECO:0007669"/>
    <property type="project" value="UniProtKB-KW"/>
</dbReference>
<evidence type="ECO:0000313" key="8">
    <source>
        <dbReference type="Proteomes" id="UP000754750"/>
    </source>
</evidence>
<reference evidence="7" key="1">
    <citation type="submission" date="2019-04" db="EMBL/GenBank/DDBJ databases">
        <title>Evolution of Biomass-Degrading Anaerobic Consortia Revealed by Metagenomics.</title>
        <authorList>
            <person name="Peng X."/>
        </authorList>
    </citation>
    <scope>NUCLEOTIDE SEQUENCE</scope>
    <source>
        <strain evidence="7">SIG551</strain>
    </source>
</reference>
<comment type="caution">
    <text evidence="7">The sequence shown here is derived from an EMBL/GenBank/DDBJ whole genome shotgun (WGS) entry which is preliminary data.</text>
</comment>
<dbReference type="GO" id="GO:0046872">
    <property type="term" value="F:metal ion binding"/>
    <property type="evidence" value="ECO:0007669"/>
    <property type="project" value="UniProtKB-KW"/>
</dbReference>
<dbReference type="PANTHER" id="PTHR42909">
    <property type="entry name" value="ZGC:136858"/>
    <property type="match status" value="1"/>
</dbReference>
<dbReference type="HAMAP" id="MF_01876">
    <property type="entry name" value="PsiMP_glycosidase"/>
    <property type="match status" value="1"/>
</dbReference>
<feature type="binding site" evidence="6">
    <location>
        <position position="90"/>
    </location>
    <ligand>
        <name>substrate</name>
    </ligand>
</feature>
<keyword evidence="4 6" id="KW-0456">Lyase</keyword>
<dbReference type="PANTHER" id="PTHR42909:SF1">
    <property type="entry name" value="CARBOHYDRATE KINASE PFKB DOMAIN-CONTAINING PROTEIN"/>
    <property type="match status" value="1"/>
</dbReference>
<comment type="cofactor">
    <cofactor evidence="6">
        <name>Mn(2+)</name>
        <dbReference type="ChEBI" id="CHEBI:29035"/>
    </cofactor>
    <text evidence="6">Binds 1 Mn(2+) ion per subunit.</text>
</comment>
<keyword evidence="5 6" id="KW-0326">Glycosidase</keyword>
<feature type="binding site" evidence="6">
    <location>
        <begin position="144"/>
        <end position="146"/>
    </location>
    <ligand>
        <name>substrate</name>
    </ligand>
</feature>
<evidence type="ECO:0000256" key="4">
    <source>
        <dbReference type="ARBA" id="ARBA00023239"/>
    </source>
</evidence>
<feature type="binding site" evidence="6">
    <location>
        <position position="110"/>
    </location>
    <ligand>
        <name>substrate</name>
    </ligand>
</feature>
<keyword evidence="3 6" id="KW-0464">Manganese</keyword>
<dbReference type="EC" id="4.2.1.70" evidence="6"/>
<keyword evidence="1 6" id="KW-0479">Metal-binding</keyword>
<name>A0A928KSB2_9FIRM</name>
<evidence type="ECO:0000256" key="2">
    <source>
        <dbReference type="ARBA" id="ARBA00022801"/>
    </source>
</evidence>
<proteinExistence type="inferred from homology"/>
<evidence type="ECO:0000256" key="1">
    <source>
        <dbReference type="ARBA" id="ARBA00022723"/>
    </source>
</evidence>
<evidence type="ECO:0000256" key="3">
    <source>
        <dbReference type="ARBA" id="ARBA00023211"/>
    </source>
</evidence>
<dbReference type="InterPro" id="IPR022830">
    <property type="entry name" value="Indigdn_synthA-like"/>
</dbReference>
<comment type="catalytic activity">
    <reaction evidence="6">
        <text>D-ribose 5-phosphate + uracil = psi-UMP + H2O</text>
        <dbReference type="Rhea" id="RHEA:18337"/>
        <dbReference type="ChEBI" id="CHEBI:15377"/>
        <dbReference type="ChEBI" id="CHEBI:17568"/>
        <dbReference type="ChEBI" id="CHEBI:58380"/>
        <dbReference type="ChEBI" id="CHEBI:78346"/>
        <dbReference type="EC" id="4.2.1.70"/>
    </reaction>
</comment>
<gene>
    <name evidence="6" type="primary">psuG</name>
    <name evidence="7" type="ORF">E7512_08710</name>
</gene>
<comment type="similarity">
    <text evidence="6">Belongs to the pseudouridine-5'-phosphate glycosidase family.</text>
</comment>
<dbReference type="GO" id="GO:0046113">
    <property type="term" value="P:nucleobase catabolic process"/>
    <property type="evidence" value="ECO:0007669"/>
    <property type="project" value="UniProtKB-UniRule"/>
</dbReference>
<evidence type="ECO:0000313" key="7">
    <source>
        <dbReference type="EMBL" id="MBE6833645.1"/>
    </source>
</evidence>
<feature type="active site" description="Proton donor" evidence="6">
    <location>
        <position position="28"/>
    </location>
</feature>
<organism evidence="7 8">
    <name type="scientific">Faecalispora sporosphaeroides</name>
    <dbReference type="NCBI Taxonomy" id="1549"/>
    <lineage>
        <taxon>Bacteria</taxon>
        <taxon>Bacillati</taxon>
        <taxon>Bacillota</taxon>
        <taxon>Clostridia</taxon>
        <taxon>Eubacteriales</taxon>
        <taxon>Oscillospiraceae</taxon>
        <taxon>Faecalispora</taxon>
    </lineage>
</organism>
<comment type="function">
    <text evidence="6">Catalyzes the reversible cleavage of pseudouridine 5'-phosphate (PsiMP) to ribose 5-phosphate and uracil. Functions biologically in the cleavage direction, as part of a pseudouridine degradation pathway.</text>
</comment>
<feature type="binding site" evidence="6">
    <location>
        <position position="142"/>
    </location>
    <ligand>
        <name>Mn(2+)</name>
        <dbReference type="ChEBI" id="CHEBI:29035"/>
    </ligand>
</feature>
<comment type="subunit">
    <text evidence="6">Homotrimer.</text>
</comment>
<dbReference type="Proteomes" id="UP000754750">
    <property type="component" value="Unassembled WGS sequence"/>
</dbReference>
<dbReference type="GO" id="GO:0004730">
    <property type="term" value="F:pseudouridylate synthase activity"/>
    <property type="evidence" value="ECO:0007669"/>
    <property type="project" value="UniProtKB-UniRule"/>
</dbReference>
<dbReference type="Pfam" id="PF04227">
    <property type="entry name" value="Indigoidine_A"/>
    <property type="match status" value="1"/>
</dbReference>